<dbReference type="Proteomes" id="UP000092445">
    <property type="component" value="Unassembled WGS sequence"/>
</dbReference>
<accession>A0A1A9ZH53</accession>
<evidence type="ECO:0000313" key="3">
    <source>
        <dbReference type="Proteomes" id="UP000092445"/>
    </source>
</evidence>
<organism evidence="2 3">
    <name type="scientific">Glossina pallidipes</name>
    <name type="common">Tsetse fly</name>
    <dbReference type="NCBI Taxonomy" id="7398"/>
    <lineage>
        <taxon>Eukaryota</taxon>
        <taxon>Metazoa</taxon>
        <taxon>Ecdysozoa</taxon>
        <taxon>Arthropoda</taxon>
        <taxon>Hexapoda</taxon>
        <taxon>Insecta</taxon>
        <taxon>Pterygota</taxon>
        <taxon>Neoptera</taxon>
        <taxon>Endopterygota</taxon>
        <taxon>Diptera</taxon>
        <taxon>Brachycera</taxon>
        <taxon>Muscomorpha</taxon>
        <taxon>Hippoboscoidea</taxon>
        <taxon>Glossinidae</taxon>
        <taxon>Glossina</taxon>
    </lineage>
</organism>
<keyword evidence="1" id="KW-0472">Membrane</keyword>
<dbReference type="STRING" id="7398.A0A1A9ZH53"/>
<keyword evidence="1" id="KW-0812">Transmembrane</keyword>
<reference evidence="3" key="1">
    <citation type="submission" date="2014-03" db="EMBL/GenBank/DDBJ databases">
        <authorList>
            <person name="Aksoy S."/>
            <person name="Warren W."/>
            <person name="Wilson R.K."/>
        </authorList>
    </citation>
    <scope>NUCLEOTIDE SEQUENCE [LARGE SCALE GENOMIC DNA]</scope>
    <source>
        <strain evidence="3">IAEA</strain>
    </source>
</reference>
<reference evidence="2" key="2">
    <citation type="submission" date="2020-05" db="UniProtKB">
        <authorList>
            <consortium name="EnsemblMetazoa"/>
        </authorList>
    </citation>
    <scope>IDENTIFICATION</scope>
    <source>
        <strain evidence="2">IAEA</strain>
    </source>
</reference>
<name>A0A1A9ZH53_GLOPL</name>
<sequence length="354" mass="40095">MAGYRRRAGRHRTRSWFLLKDSVIFVIMMCALQVFSDNLTFYVSTAQAQLMTNTTTGTLAMTVDPTETTNKTKELQNFTVDNKNDRYLSKAIKENNLKGFNTYENLQQKEQQQQPTTKIIYVNKAIINDDKENGIDSSKHKLNLNNSNDGYDGLVNNTVTATAASGLSNITHKMLGVGLSANHMGIRENVVLPSEDPEREARILYEKSLKEFHDNNLDNVESTATTHILVTANDSIYETPQRTVHVVCDVWSQKHCHCTGTLGRFSLSCRNIGILAVPMDLPSDTVIFRSTVLPLIICTYEQPKERNVYHKRLLHSTYIDFRMKLYVPVGTATSEPTNREFVNLLQTVAHIQMN</sequence>
<keyword evidence="3" id="KW-1185">Reference proteome</keyword>
<dbReference type="EnsemblMetazoa" id="GPAI014570-RA">
    <property type="protein sequence ID" value="GPAI014570-PA"/>
    <property type="gene ID" value="GPAI014570"/>
</dbReference>
<dbReference type="VEuPathDB" id="VectorBase:GPAI014570"/>
<proteinExistence type="predicted"/>
<evidence type="ECO:0000313" key="2">
    <source>
        <dbReference type="EnsemblMetazoa" id="GPAI014570-PA"/>
    </source>
</evidence>
<keyword evidence="1" id="KW-1133">Transmembrane helix</keyword>
<feature type="transmembrane region" description="Helical" evidence="1">
    <location>
        <begin position="16"/>
        <end position="35"/>
    </location>
</feature>
<evidence type="ECO:0000256" key="1">
    <source>
        <dbReference type="SAM" id="Phobius"/>
    </source>
</evidence>
<protein>
    <submittedName>
        <fullName evidence="2">Uncharacterized protein</fullName>
    </submittedName>
</protein>
<dbReference type="AlphaFoldDB" id="A0A1A9ZH53"/>